<gene>
    <name evidence="6" type="ORF">CBER1_11765</name>
</gene>
<proteinExistence type="inferred from homology"/>
<evidence type="ECO:0000256" key="3">
    <source>
        <dbReference type="ARBA" id="ARBA00022801"/>
    </source>
</evidence>
<accession>A0A2S6CIK5</accession>
<evidence type="ECO:0000256" key="4">
    <source>
        <dbReference type="SAM" id="MobiDB-lite"/>
    </source>
</evidence>
<dbReference type="EMBL" id="PNEN01000380">
    <property type="protein sequence ID" value="PPJ59564.1"/>
    <property type="molecule type" value="Genomic_DNA"/>
</dbReference>
<dbReference type="InterPro" id="IPR038765">
    <property type="entry name" value="Papain-like_cys_pep_sf"/>
</dbReference>
<feature type="compositionally biased region" description="Basic and acidic residues" evidence="4">
    <location>
        <begin position="455"/>
        <end position="483"/>
    </location>
</feature>
<feature type="compositionally biased region" description="Basic and acidic residues" evidence="4">
    <location>
        <begin position="394"/>
        <end position="410"/>
    </location>
</feature>
<dbReference type="GO" id="GO:0008234">
    <property type="term" value="F:cysteine-type peptidase activity"/>
    <property type="evidence" value="ECO:0007669"/>
    <property type="project" value="InterPro"/>
</dbReference>
<feature type="region of interest" description="Disordered" evidence="4">
    <location>
        <begin position="438"/>
        <end position="544"/>
    </location>
</feature>
<name>A0A2S6CIK5_9PEZI</name>
<evidence type="ECO:0000313" key="7">
    <source>
        <dbReference type="Proteomes" id="UP000237631"/>
    </source>
</evidence>
<dbReference type="Gene3D" id="3.40.395.10">
    <property type="entry name" value="Adenoviral Proteinase, Chain A"/>
    <property type="match status" value="1"/>
</dbReference>
<dbReference type="AlphaFoldDB" id="A0A2S6CIK5"/>
<feature type="region of interest" description="Disordered" evidence="4">
    <location>
        <begin position="343"/>
        <end position="424"/>
    </location>
</feature>
<dbReference type="InterPro" id="IPR003653">
    <property type="entry name" value="Peptidase_C48_C"/>
</dbReference>
<evidence type="ECO:0000313" key="6">
    <source>
        <dbReference type="EMBL" id="PPJ59564.1"/>
    </source>
</evidence>
<evidence type="ECO:0000256" key="2">
    <source>
        <dbReference type="ARBA" id="ARBA00022670"/>
    </source>
</evidence>
<keyword evidence="2" id="KW-0645">Protease</keyword>
<dbReference type="SUPFAM" id="SSF54001">
    <property type="entry name" value="Cysteine proteinases"/>
    <property type="match status" value="1"/>
</dbReference>
<dbReference type="Pfam" id="PF02902">
    <property type="entry name" value="Peptidase_C48"/>
    <property type="match status" value="1"/>
</dbReference>
<comment type="caution">
    <text evidence="6">The sequence shown here is derived from an EMBL/GenBank/DDBJ whole genome shotgun (WGS) entry which is preliminary data.</text>
</comment>
<reference evidence="7" key="1">
    <citation type="journal article" date="2017" name="bioRxiv">
        <title>Conservation of a gene cluster reveals novel cercosporin biosynthetic mechanisms and extends production to the genus Colletotrichum.</title>
        <authorList>
            <person name="de Jonge R."/>
            <person name="Ebert M.K."/>
            <person name="Huitt-Roehl C.R."/>
            <person name="Pal P."/>
            <person name="Suttle J.C."/>
            <person name="Spanner R.E."/>
            <person name="Neubauer J.D."/>
            <person name="Jurick W.M.II."/>
            <person name="Stott K.A."/>
            <person name="Secor G.A."/>
            <person name="Thomma B.P.H.J."/>
            <person name="Van de Peer Y."/>
            <person name="Townsend C.A."/>
            <person name="Bolton M.D."/>
        </authorList>
    </citation>
    <scope>NUCLEOTIDE SEQUENCE [LARGE SCALE GENOMIC DNA]</scope>
    <source>
        <strain evidence="7">CBS538.71</strain>
    </source>
</reference>
<feature type="compositionally biased region" description="Polar residues" evidence="4">
    <location>
        <begin position="359"/>
        <end position="373"/>
    </location>
</feature>
<sequence>MLSYELRNQVQLIKQTCDPTRLVDLFLETCARYQSQQQRQLGENDDESATTSWRDIDAELNEELLATIDQAIHLVIKRRHCDNNGHEAKEAEEIIRKLRGLGTTHWRLRPHQYLRDLHWDALSRRTILLFRELATSLVDFEGHPVTWSRAAACVRAIAKQRQQQPGHGQSGTKRFEGADVTNALNELTGAEGGYRRIDKASITKATNKVKRGQSGTEELEGADVTAAQKHLMHSDRGHDPIEHVGTAGTVTANSKVKRSSCPLSSPNGDSSVDMEGVEHEEERERDVEIGRRMRPEDALADHSSPAGAPLGDDYFSDTSCQIGDDRMSNSPLVLAEGRRKLETPVARKPQKRRRLVFNSGGSSPTSFPDTNVVESHVEDDPFRSRLDNSNVKGSETRLQRDGGEAEFREKEEEEMSVLVEKDDEKSVDYNEALTLSSRVDHNELSDEEGTSLVSKTEEGIPRRDDEEAPEKRGGARNHEDVSAHQDCGTSTVAAAVSEGEVTPGTEHSGLRTETANGHVNSNNITRLPSSAPPVTSHAQKGDTGGSGNLFSDAWLNDTSIFTALLVLNPDPSRFCVMDPLLFSSSRQPSRDLHHYGELLFVPLHVRGNHWNGVTVDLAQKNIDVYTPYAREGAEAAVVVQATLQNEVPDISEFHITRATTSVHQPPSDTSNCGLYCLLYFLCRMHRRDMPEVSIEQWRCFIASLFATPQHVAKEARELTPPEPRSYEDFSATSVTPAQLSESIGNARGIIASAERIQDTARMLRCITAAASRGHAQLEQDHDRQNEHLVDTQAALQLKLRPSLVQAIKEEIRHLKQVVRHLQAQLSPPGLRGDRPTALANASYYAVLLEATTTKALQVAQSNKRHAIEATRTKKKAHIEEQSKRGDQLRVLHQQQLAAEEQLHGLNTILDAA</sequence>
<feature type="region of interest" description="Disordered" evidence="4">
    <location>
        <begin position="253"/>
        <end position="328"/>
    </location>
</feature>
<protein>
    <recommendedName>
        <fullName evidence="5">Ubiquitin-like protease family profile domain-containing protein</fullName>
    </recommendedName>
</protein>
<dbReference type="OrthoDB" id="4805806at2759"/>
<keyword evidence="3" id="KW-0378">Hydrolase</keyword>
<keyword evidence="7" id="KW-1185">Reference proteome</keyword>
<feature type="domain" description="Ubiquitin-like protease family profile" evidence="5">
    <location>
        <begin position="598"/>
        <end position="687"/>
    </location>
</feature>
<dbReference type="GO" id="GO:0006508">
    <property type="term" value="P:proteolysis"/>
    <property type="evidence" value="ECO:0007669"/>
    <property type="project" value="UniProtKB-KW"/>
</dbReference>
<feature type="compositionally biased region" description="Basic and acidic residues" evidence="4">
    <location>
        <begin position="276"/>
        <end position="300"/>
    </location>
</feature>
<feature type="compositionally biased region" description="Basic and acidic residues" evidence="4">
    <location>
        <begin position="375"/>
        <end position="386"/>
    </location>
</feature>
<evidence type="ECO:0000259" key="5">
    <source>
        <dbReference type="Pfam" id="PF02902"/>
    </source>
</evidence>
<organism evidence="6 7">
    <name type="scientific">Cercospora berteroae</name>
    <dbReference type="NCBI Taxonomy" id="357750"/>
    <lineage>
        <taxon>Eukaryota</taxon>
        <taxon>Fungi</taxon>
        <taxon>Dikarya</taxon>
        <taxon>Ascomycota</taxon>
        <taxon>Pezizomycotina</taxon>
        <taxon>Dothideomycetes</taxon>
        <taxon>Dothideomycetidae</taxon>
        <taxon>Mycosphaerellales</taxon>
        <taxon>Mycosphaerellaceae</taxon>
        <taxon>Cercospora</taxon>
    </lineage>
</organism>
<comment type="similarity">
    <text evidence="1">Belongs to the peptidase C48 family.</text>
</comment>
<dbReference type="Proteomes" id="UP000237631">
    <property type="component" value="Unassembled WGS sequence"/>
</dbReference>
<feature type="compositionally biased region" description="Polar residues" evidence="4">
    <location>
        <begin position="261"/>
        <end position="270"/>
    </location>
</feature>
<feature type="compositionally biased region" description="Polar residues" evidence="4">
    <location>
        <begin position="511"/>
        <end position="538"/>
    </location>
</feature>
<dbReference type="GO" id="GO:0019783">
    <property type="term" value="F:ubiquitin-like protein peptidase activity"/>
    <property type="evidence" value="ECO:0007669"/>
    <property type="project" value="UniProtKB-ARBA"/>
</dbReference>
<evidence type="ECO:0000256" key="1">
    <source>
        <dbReference type="ARBA" id="ARBA00005234"/>
    </source>
</evidence>